<dbReference type="Proteomes" id="UP000624041">
    <property type="component" value="Unassembled WGS sequence"/>
</dbReference>
<organism evidence="2 3">
    <name type="scientific">Oceanobacillus indicireducens</name>
    <dbReference type="NCBI Taxonomy" id="1004261"/>
    <lineage>
        <taxon>Bacteria</taxon>
        <taxon>Bacillati</taxon>
        <taxon>Bacillota</taxon>
        <taxon>Bacilli</taxon>
        <taxon>Bacillales</taxon>
        <taxon>Bacillaceae</taxon>
        <taxon>Oceanobacillus</taxon>
    </lineage>
</organism>
<dbReference type="InterPro" id="IPR024760">
    <property type="entry name" value="HTH_dom_conjug_TS-like"/>
</dbReference>
<protein>
    <recommendedName>
        <fullName evidence="1">Helix-turn-helix conjugative transposon-like domain-containing protein</fullName>
    </recommendedName>
</protein>
<reference evidence="2" key="1">
    <citation type="journal article" date="2014" name="Int. J. Syst. Evol. Microbiol.">
        <title>Complete genome sequence of Corynebacterium casei LMG S-19264T (=DSM 44701T), isolated from a smear-ripened cheese.</title>
        <authorList>
            <consortium name="US DOE Joint Genome Institute (JGI-PGF)"/>
            <person name="Walter F."/>
            <person name="Albersmeier A."/>
            <person name="Kalinowski J."/>
            <person name="Ruckert C."/>
        </authorList>
    </citation>
    <scope>NUCLEOTIDE SEQUENCE</scope>
    <source>
        <strain evidence="2">JCM 17251</strain>
    </source>
</reference>
<proteinExistence type="predicted"/>
<dbReference type="RefSeq" id="WP_156856391.1">
    <property type="nucleotide sequence ID" value="NZ_BMOS01000004.1"/>
</dbReference>
<dbReference type="EMBL" id="BMOS01000004">
    <property type="protein sequence ID" value="GGN52483.1"/>
    <property type="molecule type" value="Genomic_DNA"/>
</dbReference>
<accession>A0A917XT39</accession>
<name>A0A917XT39_9BACI</name>
<evidence type="ECO:0000313" key="2">
    <source>
        <dbReference type="EMBL" id="GGN52483.1"/>
    </source>
</evidence>
<sequence length="97" mass="11504">MTSLIDLTKKVQKYNDAESLEIVLTLFEPKIRASLKETSPQEQVDLYQELKIRVIEIIRKYDYNNTYGFWEFTNRLKELHVVEQTAKENSDHPVKNS</sequence>
<evidence type="ECO:0000313" key="3">
    <source>
        <dbReference type="Proteomes" id="UP000624041"/>
    </source>
</evidence>
<comment type="caution">
    <text evidence="2">The sequence shown here is derived from an EMBL/GenBank/DDBJ whole genome shotgun (WGS) entry which is preliminary data.</text>
</comment>
<feature type="domain" description="Helix-turn-helix conjugative transposon-like" evidence="1">
    <location>
        <begin position="15"/>
        <end position="62"/>
    </location>
</feature>
<keyword evidence="3" id="KW-1185">Reference proteome</keyword>
<evidence type="ECO:0000259" key="1">
    <source>
        <dbReference type="Pfam" id="PF12645"/>
    </source>
</evidence>
<dbReference type="Pfam" id="PF12645">
    <property type="entry name" value="HTH_16"/>
    <property type="match status" value="1"/>
</dbReference>
<dbReference type="AlphaFoldDB" id="A0A917XT39"/>
<gene>
    <name evidence="2" type="ORF">GCM10007971_08090</name>
</gene>
<reference evidence="2" key="2">
    <citation type="submission" date="2020-09" db="EMBL/GenBank/DDBJ databases">
        <authorList>
            <person name="Sun Q."/>
            <person name="Ohkuma M."/>
        </authorList>
    </citation>
    <scope>NUCLEOTIDE SEQUENCE</scope>
    <source>
        <strain evidence="2">JCM 17251</strain>
    </source>
</reference>